<evidence type="ECO:0000256" key="7">
    <source>
        <dbReference type="PROSITE-ProRule" id="PRU00176"/>
    </source>
</evidence>
<dbReference type="Proteomes" id="UP000037751">
    <property type="component" value="Unassembled WGS sequence"/>
</dbReference>
<dbReference type="EMBL" id="LGAV01000003">
    <property type="protein sequence ID" value="KOS14601.1"/>
    <property type="molecule type" value="Genomic_DNA"/>
</dbReference>
<feature type="compositionally biased region" description="Basic and acidic residues" evidence="8">
    <location>
        <begin position="38"/>
        <end position="49"/>
    </location>
</feature>
<evidence type="ECO:0000256" key="2">
    <source>
        <dbReference type="ARBA" id="ARBA00004604"/>
    </source>
</evidence>
<gene>
    <name evidence="10" type="ORF">Malapachy_1208</name>
</gene>
<evidence type="ECO:0000256" key="4">
    <source>
        <dbReference type="ARBA" id="ARBA00015520"/>
    </source>
</evidence>
<keyword evidence="5 7" id="KW-0694">RNA-binding</keyword>
<feature type="domain" description="RRM" evidence="9">
    <location>
        <begin position="328"/>
        <end position="472"/>
    </location>
</feature>
<comment type="function">
    <text evidence="1">Involved in pre-25S rRNA processing.</text>
</comment>
<organism evidence="10 11">
    <name type="scientific">Malassezia pachydermatis</name>
    <dbReference type="NCBI Taxonomy" id="77020"/>
    <lineage>
        <taxon>Eukaryota</taxon>
        <taxon>Fungi</taxon>
        <taxon>Dikarya</taxon>
        <taxon>Basidiomycota</taxon>
        <taxon>Ustilaginomycotina</taxon>
        <taxon>Malasseziomycetes</taxon>
        <taxon>Malasseziales</taxon>
        <taxon>Malasseziaceae</taxon>
        <taxon>Malassezia</taxon>
    </lineage>
</organism>
<keyword evidence="6" id="KW-0539">Nucleus</keyword>
<dbReference type="PANTHER" id="PTHR23236">
    <property type="entry name" value="EUKARYOTIC TRANSLATION INITIATION FACTOR 4B/4H"/>
    <property type="match status" value="1"/>
</dbReference>
<dbReference type="Gene3D" id="3.30.70.330">
    <property type="match status" value="1"/>
</dbReference>
<comment type="similarity">
    <text evidence="3">Belongs to the RRM RBM34 family.</text>
</comment>
<evidence type="ECO:0000313" key="10">
    <source>
        <dbReference type="EMBL" id="KOS14601.1"/>
    </source>
</evidence>
<dbReference type="GO" id="GO:0000463">
    <property type="term" value="P:maturation of LSU-rRNA from tricistronic rRNA transcript (SSU-rRNA, 5.8S rRNA, LSU-rRNA)"/>
    <property type="evidence" value="ECO:0007669"/>
    <property type="project" value="TreeGrafter"/>
</dbReference>
<protein>
    <recommendedName>
        <fullName evidence="4">Nucleolar protein 12</fullName>
    </recommendedName>
</protein>
<evidence type="ECO:0000256" key="6">
    <source>
        <dbReference type="ARBA" id="ARBA00023242"/>
    </source>
</evidence>
<dbReference type="SUPFAM" id="SSF54928">
    <property type="entry name" value="RNA-binding domain, RBD"/>
    <property type="match status" value="1"/>
</dbReference>
<dbReference type="GeneID" id="28727590"/>
<dbReference type="GO" id="GO:0005730">
    <property type="term" value="C:nucleolus"/>
    <property type="evidence" value="ECO:0007669"/>
    <property type="project" value="UniProtKB-SubCell"/>
</dbReference>
<comment type="caution">
    <text evidence="10">The sequence shown here is derived from an EMBL/GenBank/DDBJ whole genome shotgun (WGS) entry which is preliminary data.</text>
</comment>
<keyword evidence="11" id="KW-1185">Reference proteome</keyword>
<evidence type="ECO:0000259" key="9">
    <source>
        <dbReference type="PROSITE" id="PS50102"/>
    </source>
</evidence>
<name>A0A0M8MVU4_9BASI</name>
<accession>A0A0M8MVU4</accession>
<dbReference type="InterPro" id="IPR035979">
    <property type="entry name" value="RBD_domain_sf"/>
</dbReference>
<sequence>MPTRKDAATTPALFGAAPGAGFDQELDAMFASAPAPVPEKKDPIPREAEPAEAVPTMAADEHEADEAEEEDVPADAELEELSGAEDWDEDTAAAHILGTSDTSKKPKRSKPLLEMADDDDLARSKRTLFLGNVPVAALTSRSVRKQLLRHVESVSPYPGCTQVVSLRFRSVSFNVPTSDFSAAADEPPKAMSKRRERARKFRELQGESAKTHPPPLTAEQKRKIAYINQELNERADTVHAYVRLGEPSLVQARRPTAEPLDARLSGAVLTMLVARALDNTLFHGRHVRADVVQPLAPHEMIAAGLDQVRLPDGTLLSHYGASAIDPKRTVFVGNLDFEAQEEEVRALFEKLLRDERGEPPVHVSQAIRLDGTPVSSDAQPGQWVQSVRIVRDKATQLGKGFAYVKFVDPMCVDEMVALHEAEEAFVAAGKPQAAGSARAGKATKPIQLAEGEAFRRRLKLRKRALRVSRCKSSTGEEKKRRRTEIHPPQTPPKRVMTDSMARARSSGAPTPNGSSPGVRRVDPSKATYLSSLSKEQRALIKKNDPERQARRLEKKHAKKQAQKIAAQVGQGRERVKLPQRGAAKKMARVKSKGKASS</sequence>
<evidence type="ECO:0000256" key="5">
    <source>
        <dbReference type="ARBA" id="ARBA00022884"/>
    </source>
</evidence>
<dbReference type="VEuPathDB" id="FungiDB:Malapachy_1208"/>
<dbReference type="OrthoDB" id="442677at2759"/>
<feature type="region of interest" description="Disordered" evidence="8">
    <location>
        <begin position="33"/>
        <end position="74"/>
    </location>
</feature>
<evidence type="ECO:0000256" key="8">
    <source>
        <dbReference type="SAM" id="MobiDB-lite"/>
    </source>
</evidence>
<feature type="compositionally biased region" description="Acidic residues" evidence="8">
    <location>
        <begin position="62"/>
        <end position="74"/>
    </location>
</feature>
<dbReference type="PANTHER" id="PTHR23236:SF25">
    <property type="entry name" value="RNA-BINDING PROTEIN 34"/>
    <property type="match status" value="1"/>
</dbReference>
<evidence type="ECO:0000256" key="1">
    <source>
        <dbReference type="ARBA" id="ARBA00002475"/>
    </source>
</evidence>
<evidence type="ECO:0000256" key="3">
    <source>
        <dbReference type="ARBA" id="ARBA00007077"/>
    </source>
</evidence>
<dbReference type="SMART" id="SM00360">
    <property type="entry name" value="RRM"/>
    <property type="match status" value="1"/>
</dbReference>
<feature type="compositionally biased region" description="Basic and acidic residues" evidence="8">
    <location>
        <begin position="534"/>
        <end position="551"/>
    </location>
</feature>
<evidence type="ECO:0000313" key="11">
    <source>
        <dbReference type="Proteomes" id="UP000037751"/>
    </source>
</evidence>
<comment type="subcellular location">
    <subcellularLocation>
        <location evidence="2">Nucleus</location>
        <location evidence="2">Nucleolus</location>
    </subcellularLocation>
</comment>
<feature type="region of interest" description="Disordered" evidence="8">
    <location>
        <begin position="465"/>
        <end position="597"/>
    </location>
</feature>
<feature type="compositionally biased region" description="Basic residues" evidence="8">
    <location>
        <begin position="552"/>
        <end position="561"/>
    </location>
</feature>
<feature type="compositionally biased region" description="Basic residues" evidence="8">
    <location>
        <begin position="582"/>
        <end position="597"/>
    </location>
</feature>
<dbReference type="GO" id="GO:0019843">
    <property type="term" value="F:rRNA binding"/>
    <property type="evidence" value="ECO:0007669"/>
    <property type="project" value="TreeGrafter"/>
</dbReference>
<dbReference type="STRING" id="77020.A0A0M8MVU4"/>
<dbReference type="RefSeq" id="XP_017992233.1">
    <property type="nucleotide sequence ID" value="XM_018135715.1"/>
</dbReference>
<dbReference type="InterPro" id="IPR000504">
    <property type="entry name" value="RRM_dom"/>
</dbReference>
<dbReference type="InterPro" id="IPR012677">
    <property type="entry name" value="Nucleotide-bd_a/b_plait_sf"/>
</dbReference>
<proteinExistence type="inferred from homology"/>
<reference evidence="10 11" key="1">
    <citation type="submission" date="2015-07" db="EMBL/GenBank/DDBJ databases">
        <title>Draft Genome Sequence of Malassezia furfur CBS1878 and Malassezia pachydermatis CBS1879.</title>
        <authorList>
            <person name="Triana S."/>
            <person name="Ohm R."/>
            <person name="Gonzalez A."/>
            <person name="DeCock H."/>
            <person name="Restrepo S."/>
            <person name="Celis A."/>
        </authorList>
    </citation>
    <scope>NUCLEOTIDE SEQUENCE [LARGE SCALE GENOMIC DNA]</scope>
    <source>
        <strain evidence="10 11">CBS 1879</strain>
    </source>
</reference>
<dbReference type="PROSITE" id="PS50102">
    <property type="entry name" value="RRM"/>
    <property type="match status" value="1"/>
</dbReference>
<dbReference type="AlphaFoldDB" id="A0A0M8MVU4"/>